<proteinExistence type="predicted"/>
<reference evidence="1" key="1">
    <citation type="submission" date="2020-05" db="EMBL/GenBank/DDBJ databases">
        <title>Large-scale comparative analyses of tick genomes elucidate their genetic diversity and vector capacities.</title>
        <authorList>
            <person name="Jia N."/>
            <person name="Wang J."/>
            <person name="Shi W."/>
            <person name="Du L."/>
            <person name="Sun Y."/>
            <person name="Zhan W."/>
            <person name="Jiang J."/>
            <person name="Wang Q."/>
            <person name="Zhang B."/>
            <person name="Ji P."/>
            <person name="Sakyi L.B."/>
            <person name="Cui X."/>
            <person name="Yuan T."/>
            <person name="Jiang B."/>
            <person name="Yang W."/>
            <person name="Lam T.T.-Y."/>
            <person name="Chang Q."/>
            <person name="Ding S."/>
            <person name="Wang X."/>
            <person name="Zhu J."/>
            <person name="Ruan X."/>
            <person name="Zhao L."/>
            <person name="Wei J."/>
            <person name="Que T."/>
            <person name="Du C."/>
            <person name="Cheng J."/>
            <person name="Dai P."/>
            <person name="Han X."/>
            <person name="Huang E."/>
            <person name="Gao Y."/>
            <person name="Liu J."/>
            <person name="Shao H."/>
            <person name="Ye R."/>
            <person name="Li L."/>
            <person name="Wei W."/>
            <person name="Wang X."/>
            <person name="Wang C."/>
            <person name="Yang T."/>
            <person name="Huo Q."/>
            <person name="Li W."/>
            <person name="Guo W."/>
            <person name="Chen H."/>
            <person name="Zhou L."/>
            <person name="Ni X."/>
            <person name="Tian J."/>
            <person name="Zhou Y."/>
            <person name="Sheng Y."/>
            <person name="Liu T."/>
            <person name="Pan Y."/>
            <person name="Xia L."/>
            <person name="Li J."/>
            <person name="Zhao F."/>
            <person name="Cao W."/>
        </authorList>
    </citation>
    <scope>NUCLEOTIDE SEQUENCE</scope>
    <source>
        <strain evidence="1">Hyas-2018</strain>
    </source>
</reference>
<accession>A0ACB7SU87</accession>
<protein>
    <submittedName>
        <fullName evidence="1">Uncharacterized protein</fullName>
    </submittedName>
</protein>
<dbReference type="Proteomes" id="UP000821845">
    <property type="component" value="Chromosome 2"/>
</dbReference>
<organism evidence="1 2">
    <name type="scientific">Hyalomma asiaticum</name>
    <name type="common">Tick</name>
    <dbReference type="NCBI Taxonomy" id="266040"/>
    <lineage>
        <taxon>Eukaryota</taxon>
        <taxon>Metazoa</taxon>
        <taxon>Ecdysozoa</taxon>
        <taxon>Arthropoda</taxon>
        <taxon>Chelicerata</taxon>
        <taxon>Arachnida</taxon>
        <taxon>Acari</taxon>
        <taxon>Parasitiformes</taxon>
        <taxon>Ixodida</taxon>
        <taxon>Ixodoidea</taxon>
        <taxon>Ixodidae</taxon>
        <taxon>Hyalomminae</taxon>
        <taxon>Hyalomma</taxon>
    </lineage>
</organism>
<sequence length="108" mass="11866">MRLGGHRRSEVTDYVIQPKPTLPRADGEDFGKLCHEYQETFQSGRAGPVKSRVHEASCSDHEAVAPGCIRHVEPVGFQISDNAVLLCGAAERVVVEDVDEQSANEQLH</sequence>
<evidence type="ECO:0000313" key="1">
    <source>
        <dbReference type="EMBL" id="KAH6938428.1"/>
    </source>
</evidence>
<evidence type="ECO:0000313" key="2">
    <source>
        <dbReference type="Proteomes" id="UP000821845"/>
    </source>
</evidence>
<dbReference type="EMBL" id="CM023482">
    <property type="protein sequence ID" value="KAH6938428.1"/>
    <property type="molecule type" value="Genomic_DNA"/>
</dbReference>
<gene>
    <name evidence="1" type="ORF">HPB50_009170</name>
</gene>
<name>A0ACB7SU87_HYAAI</name>
<keyword evidence="2" id="KW-1185">Reference proteome</keyword>
<comment type="caution">
    <text evidence="1">The sequence shown here is derived from an EMBL/GenBank/DDBJ whole genome shotgun (WGS) entry which is preliminary data.</text>
</comment>